<evidence type="ECO:0000256" key="1">
    <source>
        <dbReference type="ARBA" id="ARBA00022842"/>
    </source>
</evidence>
<dbReference type="PANTHER" id="PTHR35901">
    <property type="entry name" value="RIBONUCLEASE VAPC3"/>
    <property type="match status" value="1"/>
</dbReference>
<sequence>MILILDVSAAVEIVLQRKNGEHFRHHIESAKWVLAPGLFIPEVTNVFWKYYTFGNLSIEQCEKGIDFSINLPDEYCNDKMLYREAFSLSCQSEKPTYDMFYIVLARRNSGYLMTLDKTLATIADRNAVRTITLPGK</sequence>
<evidence type="ECO:0000313" key="3">
    <source>
        <dbReference type="Proteomes" id="UP000425960"/>
    </source>
</evidence>
<keyword evidence="1" id="KW-0460">Magnesium</keyword>
<accession>A0A5K8A1T6</accession>
<evidence type="ECO:0008006" key="4">
    <source>
        <dbReference type="Google" id="ProtNLM"/>
    </source>
</evidence>
<dbReference type="PANTHER" id="PTHR35901:SF1">
    <property type="entry name" value="EXONUCLEASE VAPC9"/>
    <property type="match status" value="1"/>
</dbReference>
<reference evidence="2 3" key="1">
    <citation type="submission" date="2019-11" db="EMBL/GenBank/DDBJ databases">
        <title>Comparative genomics of hydrocarbon-degrading Desulfosarcina strains.</title>
        <authorList>
            <person name="Watanabe M."/>
            <person name="Kojima H."/>
            <person name="Fukui M."/>
        </authorList>
    </citation>
    <scope>NUCLEOTIDE SEQUENCE [LARGE SCALE GENOMIC DNA]</scope>
    <source>
        <strain evidence="2 3">28bB2T</strain>
    </source>
</reference>
<dbReference type="RefSeq" id="WP_155325784.1">
    <property type="nucleotide sequence ID" value="NZ_AP021876.1"/>
</dbReference>
<evidence type="ECO:0000313" key="2">
    <source>
        <dbReference type="EMBL" id="BBO86513.1"/>
    </source>
</evidence>
<dbReference type="Gene3D" id="3.40.50.1010">
    <property type="entry name" value="5'-nuclease"/>
    <property type="match status" value="1"/>
</dbReference>
<proteinExistence type="predicted"/>
<dbReference type="AlphaFoldDB" id="A0A5K8A1T6"/>
<protein>
    <recommendedName>
        <fullName evidence="4">Twitching motility protein PilT</fullName>
    </recommendedName>
</protein>
<dbReference type="InterPro" id="IPR044153">
    <property type="entry name" value="PIN_Pae0151-like"/>
</dbReference>
<dbReference type="InterPro" id="IPR051619">
    <property type="entry name" value="TypeII_TA_RNase_PINc/VapC"/>
</dbReference>
<dbReference type="SUPFAM" id="SSF88723">
    <property type="entry name" value="PIN domain-like"/>
    <property type="match status" value="1"/>
</dbReference>
<organism evidence="2 3">
    <name type="scientific">Desulfosarcina ovata subsp. sediminis</name>
    <dbReference type="NCBI Taxonomy" id="885957"/>
    <lineage>
        <taxon>Bacteria</taxon>
        <taxon>Pseudomonadati</taxon>
        <taxon>Thermodesulfobacteriota</taxon>
        <taxon>Desulfobacteria</taxon>
        <taxon>Desulfobacterales</taxon>
        <taxon>Desulfosarcinaceae</taxon>
        <taxon>Desulfosarcina</taxon>
    </lineage>
</organism>
<dbReference type="KEGG" id="dov:DSCO28_70790"/>
<name>A0A5K8A1T6_9BACT</name>
<dbReference type="EMBL" id="AP021876">
    <property type="protein sequence ID" value="BBO86513.1"/>
    <property type="molecule type" value="Genomic_DNA"/>
</dbReference>
<dbReference type="CDD" id="cd09873">
    <property type="entry name" value="PIN_Pae0151-like"/>
    <property type="match status" value="1"/>
</dbReference>
<gene>
    <name evidence="2" type="ORF">DSCO28_70790</name>
</gene>
<dbReference type="Proteomes" id="UP000425960">
    <property type="component" value="Chromosome"/>
</dbReference>
<dbReference type="InterPro" id="IPR029060">
    <property type="entry name" value="PIN-like_dom_sf"/>
</dbReference>